<dbReference type="PhylomeDB" id="A0A060SWE5"/>
<dbReference type="NCBIfam" id="TIGR01509">
    <property type="entry name" value="HAD-SF-IA-v3"/>
    <property type="match status" value="1"/>
</dbReference>
<dbReference type="AlphaFoldDB" id="A0A060SWE5"/>
<dbReference type="Pfam" id="PF00702">
    <property type="entry name" value="Hydrolase"/>
    <property type="match status" value="1"/>
</dbReference>
<dbReference type="Gene3D" id="3.40.50.1000">
    <property type="entry name" value="HAD superfamily/HAD-like"/>
    <property type="match status" value="1"/>
</dbReference>
<dbReference type="SFLD" id="SFLDG01129">
    <property type="entry name" value="C1.5:_HAD__Beta-PGM__Phosphata"/>
    <property type="match status" value="1"/>
</dbReference>
<dbReference type="Gene3D" id="1.10.260.80">
    <property type="match status" value="1"/>
</dbReference>
<dbReference type="SUPFAM" id="SSF56784">
    <property type="entry name" value="HAD-like"/>
    <property type="match status" value="1"/>
</dbReference>
<dbReference type="InterPro" id="IPR006439">
    <property type="entry name" value="HAD-SF_hydro_IA"/>
</dbReference>
<evidence type="ECO:0000313" key="1">
    <source>
        <dbReference type="EMBL" id="CDP33195.1"/>
    </source>
</evidence>
<dbReference type="PANTHER" id="PTHR43885:SF1">
    <property type="entry name" value="SUPERFAMILY HYDROLASE, PUTATIVE (AFU_ORTHOLOGUE AFUA_4G13290)-RELATED"/>
    <property type="match status" value="1"/>
</dbReference>
<dbReference type="InterPro" id="IPR023214">
    <property type="entry name" value="HAD_sf"/>
</dbReference>
<dbReference type="PANTHER" id="PTHR43885">
    <property type="entry name" value="HALOACID DEHALOGENASE-LIKE HYDROLASE"/>
    <property type="match status" value="1"/>
</dbReference>
<sequence>MARMILKPSREGDIPIKGVIFDMDGTLCLPQTWMFKKMREALGISKGVDILDHVHSLPSEEQAEAHRKLEDIERKAMVEMQAQPGLRTLMDFLGDLGLPKTICTRNFPIPVNHLLTNFLDGHEFSPLITREFKPPKPSPDGILHIAQNWGIDPKYLIMVGDSVDDMLAGHRAGAATVLLQSDVNTHLNDTTETDVVIHRLDELVDMIHNGFTIERPL</sequence>
<reference evidence="1" key="2">
    <citation type="submission" date="2014-06" db="EMBL/GenBank/DDBJ databases">
        <title>The complete genome of Blastobotrys (Arxula) adeninivorans LS3 - a yeast of biotechnological interest.</title>
        <authorList>
            <person name="Kunze G."/>
            <person name="Gaillardin C."/>
            <person name="Czernicka M."/>
            <person name="Durrens P."/>
            <person name="Martin T."/>
            <person name="Boer E."/>
            <person name="Gabaldon T."/>
            <person name="Cruz J."/>
            <person name="Talla E."/>
            <person name="Marck C."/>
            <person name="Goffeau A."/>
            <person name="Barbe V."/>
            <person name="Baret P."/>
            <person name="Baronian K."/>
            <person name="Beier S."/>
            <person name="Bleykasten C."/>
            <person name="Bode R."/>
            <person name="Casaregola S."/>
            <person name="Despons L."/>
            <person name="Fairhead C."/>
            <person name="Giersberg M."/>
            <person name="Gierski P."/>
            <person name="Hahnel U."/>
            <person name="Hartmann A."/>
            <person name="Jankowska D."/>
            <person name="Jubin C."/>
            <person name="Jung P."/>
            <person name="Lafontaine I."/>
            <person name="Leh-Louis V."/>
            <person name="Lemaire M."/>
            <person name="Marcet-Houben M."/>
            <person name="Mascher M."/>
            <person name="Morel G."/>
            <person name="Richard G.-F."/>
            <person name="Riechen J."/>
            <person name="Sacerdot C."/>
            <person name="Sarkar A."/>
            <person name="Savel G."/>
            <person name="Schacherer J."/>
            <person name="Sherman D."/>
            <person name="Straub M.-L."/>
            <person name="Stein N."/>
            <person name="Thierry A."/>
            <person name="Trautwein-Schult A."/>
            <person name="Westhof E."/>
            <person name="Worch S."/>
            <person name="Dujon B."/>
            <person name="Souciet J.-L."/>
            <person name="Wincker P."/>
            <person name="Scholz U."/>
            <person name="Neuveglise N."/>
        </authorList>
    </citation>
    <scope>NUCLEOTIDE SEQUENCE</scope>
    <source>
        <strain evidence="1">LS3</strain>
    </source>
</reference>
<proteinExistence type="predicted"/>
<organism evidence="1">
    <name type="scientific">Blastobotrys adeninivorans</name>
    <name type="common">Yeast</name>
    <name type="synonym">Arxula adeninivorans</name>
    <dbReference type="NCBI Taxonomy" id="409370"/>
    <lineage>
        <taxon>Eukaryota</taxon>
        <taxon>Fungi</taxon>
        <taxon>Dikarya</taxon>
        <taxon>Ascomycota</taxon>
        <taxon>Saccharomycotina</taxon>
        <taxon>Dipodascomycetes</taxon>
        <taxon>Dipodascales</taxon>
        <taxon>Trichomonascaceae</taxon>
        <taxon>Blastobotrys</taxon>
    </lineage>
</organism>
<name>A0A060SWE5_BLAAD</name>
<dbReference type="GO" id="GO:0016791">
    <property type="term" value="F:phosphatase activity"/>
    <property type="evidence" value="ECO:0007669"/>
    <property type="project" value="UniProtKB-ARBA"/>
</dbReference>
<reference evidence="1" key="1">
    <citation type="submission" date="2014-02" db="EMBL/GenBank/DDBJ databases">
        <authorList>
            <person name="Genoscope - CEA"/>
        </authorList>
    </citation>
    <scope>NUCLEOTIDE SEQUENCE</scope>
    <source>
        <strain evidence="1">LS3</strain>
    </source>
</reference>
<gene>
    <name evidence="1" type="ORF">GNLVRS02_ARAD1A03850g</name>
</gene>
<accession>A0A060SWE5</accession>
<dbReference type="InterPro" id="IPR036412">
    <property type="entry name" value="HAD-like_sf"/>
</dbReference>
<dbReference type="NCBIfam" id="TIGR01549">
    <property type="entry name" value="HAD-SF-IA-v1"/>
    <property type="match status" value="1"/>
</dbReference>
<dbReference type="EMBL" id="HG937691">
    <property type="protein sequence ID" value="CDP33195.1"/>
    <property type="molecule type" value="Genomic_DNA"/>
</dbReference>
<dbReference type="SFLD" id="SFLDS00003">
    <property type="entry name" value="Haloacid_Dehalogenase"/>
    <property type="match status" value="1"/>
</dbReference>
<protein>
    <submittedName>
        <fullName evidence="1">ARAD1A03850p</fullName>
    </submittedName>
</protein>